<keyword evidence="5" id="KW-0804">Transcription</keyword>
<dbReference type="SUPFAM" id="SSF53383">
    <property type="entry name" value="PLP-dependent transferases"/>
    <property type="match status" value="1"/>
</dbReference>
<evidence type="ECO:0000256" key="4">
    <source>
        <dbReference type="ARBA" id="ARBA00023125"/>
    </source>
</evidence>
<reference evidence="7 8" key="1">
    <citation type="submission" date="2016-10" db="EMBL/GenBank/DDBJ databases">
        <title>Lutibacter sp. LPB0138, isolated from marine gastropod.</title>
        <authorList>
            <person name="Kim E."/>
            <person name="Yi H."/>
        </authorList>
    </citation>
    <scope>NUCLEOTIDE SEQUENCE [LARGE SCALE GENOMIC DNA]</scope>
    <source>
        <strain evidence="7 8">LPB0138</strain>
    </source>
</reference>
<dbReference type="GO" id="GO:0003700">
    <property type="term" value="F:DNA-binding transcription factor activity"/>
    <property type="evidence" value="ECO:0007669"/>
    <property type="project" value="InterPro"/>
</dbReference>
<dbReference type="Pfam" id="PF00392">
    <property type="entry name" value="GntR"/>
    <property type="match status" value="1"/>
</dbReference>
<dbReference type="STRING" id="1850246.LPB138_04925"/>
<keyword evidence="2" id="KW-0663">Pyridoxal phosphate</keyword>
<feature type="domain" description="HTH gntR-type" evidence="6">
    <location>
        <begin position="16"/>
        <end position="84"/>
    </location>
</feature>
<dbReference type="InterPro" id="IPR000524">
    <property type="entry name" value="Tscrpt_reg_HTH_GntR"/>
</dbReference>
<dbReference type="PROSITE" id="PS50949">
    <property type="entry name" value="HTH_GNTR"/>
    <property type="match status" value="1"/>
</dbReference>
<evidence type="ECO:0000256" key="5">
    <source>
        <dbReference type="ARBA" id="ARBA00023163"/>
    </source>
</evidence>
<keyword evidence="8" id="KW-1185">Reference proteome</keyword>
<accession>A0A1D8P666</accession>
<dbReference type="PANTHER" id="PTHR46577:SF1">
    <property type="entry name" value="HTH-TYPE TRANSCRIPTIONAL REGULATORY PROTEIN GABR"/>
    <property type="match status" value="1"/>
</dbReference>
<dbReference type="CDD" id="cd07377">
    <property type="entry name" value="WHTH_GntR"/>
    <property type="match status" value="1"/>
</dbReference>
<dbReference type="PANTHER" id="PTHR46577">
    <property type="entry name" value="HTH-TYPE TRANSCRIPTIONAL REGULATORY PROTEIN GABR"/>
    <property type="match status" value="1"/>
</dbReference>
<evidence type="ECO:0000256" key="3">
    <source>
        <dbReference type="ARBA" id="ARBA00023015"/>
    </source>
</evidence>
<dbReference type="InterPro" id="IPR036390">
    <property type="entry name" value="WH_DNA-bd_sf"/>
</dbReference>
<organism evidence="7 8">
    <name type="scientific">Urechidicola croceus</name>
    <dbReference type="NCBI Taxonomy" id="1850246"/>
    <lineage>
        <taxon>Bacteria</taxon>
        <taxon>Pseudomonadati</taxon>
        <taxon>Bacteroidota</taxon>
        <taxon>Flavobacteriia</taxon>
        <taxon>Flavobacteriales</taxon>
        <taxon>Flavobacteriaceae</taxon>
        <taxon>Urechidicola</taxon>
    </lineage>
</organism>
<proteinExistence type="inferred from homology"/>
<dbReference type="Proteomes" id="UP000176050">
    <property type="component" value="Chromosome"/>
</dbReference>
<evidence type="ECO:0000256" key="2">
    <source>
        <dbReference type="ARBA" id="ARBA00022898"/>
    </source>
</evidence>
<dbReference type="InterPro" id="IPR036388">
    <property type="entry name" value="WH-like_DNA-bd_sf"/>
</dbReference>
<dbReference type="InterPro" id="IPR015421">
    <property type="entry name" value="PyrdxlP-dep_Trfase_major"/>
</dbReference>
<dbReference type="CDD" id="cd00609">
    <property type="entry name" value="AAT_like"/>
    <property type="match status" value="1"/>
</dbReference>
<dbReference type="KEGG" id="lul:LPB138_04925"/>
<dbReference type="InterPro" id="IPR015424">
    <property type="entry name" value="PyrdxlP-dep_Trfase"/>
</dbReference>
<dbReference type="InterPro" id="IPR004839">
    <property type="entry name" value="Aminotransferase_I/II_large"/>
</dbReference>
<dbReference type="InterPro" id="IPR051446">
    <property type="entry name" value="HTH_trans_reg/aminotransferase"/>
</dbReference>
<dbReference type="OrthoDB" id="594134at2"/>
<dbReference type="Gene3D" id="3.40.640.10">
    <property type="entry name" value="Type I PLP-dependent aspartate aminotransferase-like (Major domain)"/>
    <property type="match status" value="1"/>
</dbReference>
<keyword evidence="3" id="KW-0805">Transcription regulation</keyword>
<dbReference type="EMBL" id="CP017478">
    <property type="protein sequence ID" value="AOW20065.1"/>
    <property type="molecule type" value="Genomic_DNA"/>
</dbReference>
<dbReference type="GO" id="GO:0030170">
    <property type="term" value="F:pyridoxal phosphate binding"/>
    <property type="evidence" value="ECO:0007669"/>
    <property type="project" value="InterPro"/>
</dbReference>
<comment type="similarity">
    <text evidence="1">In the C-terminal section; belongs to the class-I pyridoxal-phosphate-dependent aminotransferase family.</text>
</comment>
<evidence type="ECO:0000313" key="7">
    <source>
        <dbReference type="EMBL" id="AOW20065.1"/>
    </source>
</evidence>
<evidence type="ECO:0000313" key="8">
    <source>
        <dbReference type="Proteomes" id="UP000176050"/>
    </source>
</evidence>
<name>A0A1D8P666_9FLAO</name>
<gene>
    <name evidence="7" type="ORF">LPB138_04925</name>
</gene>
<dbReference type="AlphaFoldDB" id="A0A1D8P666"/>
<sequence length="491" mass="56670">MIPYKTIIKINRKIKQPLYLQISNQFIEMIKSNTLPSGTRLPGSRNLATLLNVHRKTIVASYEELILQGWIESVSKKGTFVNKNIPLLKQEILSRNIDDTLKLKSGFYFDKNPFVHRKLEIKKEGITYINDGVSDVRLTPVDEIAILYRKLSNKKATLQDLSYGTTYGNDELRTVLVSYLNETRGLNITKDNIMITRGSQMGMYLSSSLLIKKDDYVIVGETNYISTDLTFKYKGAKLLRVPVDENGLIINEVEQLCKKYTIKAIYVTSHHHHPTTVTLSAERRMHLLNLALTYNFAIIEDDYDYDFHYNHAPILPLASHDKNGSVIYVGSVCKTVAPAYRVGYLVASKEFVDECAKLRRFVDRQGDSVLELAFAHFIKNGDLDRHIKKALKIYRERRDYFCYLLQKELGDYFQFEIPKGGMAIWITLDKKYSWEQLSENAKKVKLDLGDWIRYDAMNLGHNAIRMGFASYTINEIEVLIHKLKFTMKIID</sequence>
<dbReference type="GO" id="GO:0003677">
    <property type="term" value="F:DNA binding"/>
    <property type="evidence" value="ECO:0007669"/>
    <property type="project" value="UniProtKB-KW"/>
</dbReference>
<dbReference type="Gene3D" id="1.10.10.10">
    <property type="entry name" value="Winged helix-like DNA-binding domain superfamily/Winged helix DNA-binding domain"/>
    <property type="match status" value="1"/>
</dbReference>
<evidence type="ECO:0000259" key="6">
    <source>
        <dbReference type="PROSITE" id="PS50949"/>
    </source>
</evidence>
<dbReference type="SUPFAM" id="SSF46785">
    <property type="entry name" value="Winged helix' DNA-binding domain"/>
    <property type="match status" value="1"/>
</dbReference>
<keyword evidence="4" id="KW-0238">DNA-binding</keyword>
<dbReference type="Pfam" id="PF00155">
    <property type="entry name" value="Aminotran_1_2"/>
    <property type="match status" value="1"/>
</dbReference>
<dbReference type="SMART" id="SM00345">
    <property type="entry name" value="HTH_GNTR"/>
    <property type="match status" value="1"/>
</dbReference>
<evidence type="ECO:0000256" key="1">
    <source>
        <dbReference type="ARBA" id="ARBA00005384"/>
    </source>
</evidence>
<protein>
    <recommendedName>
        <fullName evidence="6">HTH gntR-type domain-containing protein</fullName>
    </recommendedName>
</protein>